<dbReference type="SMART" id="SM00822">
    <property type="entry name" value="PKS_KR"/>
    <property type="match status" value="4"/>
</dbReference>
<name>A0ABT5ZNM1_9ACTN</name>
<evidence type="ECO:0000259" key="12">
    <source>
        <dbReference type="PROSITE" id="PS52019"/>
    </source>
</evidence>
<dbReference type="Gene3D" id="3.40.47.10">
    <property type="match status" value="4"/>
</dbReference>
<evidence type="ECO:0000313" key="14">
    <source>
        <dbReference type="Proteomes" id="UP001216579"/>
    </source>
</evidence>
<feature type="domain" description="PKS/mFAS DH" evidence="12">
    <location>
        <begin position="2682"/>
        <end position="2956"/>
    </location>
</feature>
<dbReference type="PROSITE" id="PS52004">
    <property type="entry name" value="KS3_2"/>
    <property type="match status" value="4"/>
</dbReference>
<keyword evidence="5" id="KW-0808">Transferase</keyword>
<dbReference type="Pfam" id="PF08659">
    <property type="entry name" value="KR"/>
    <property type="match status" value="4"/>
</dbReference>
<feature type="active site" description="Proton acceptor; for dehydratase activity" evidence="9">
    <location>
        <position position="6506"/>
    </location>
</feature>
<dbReference type="PROSITE" id="PS50075">
    <property type="entry name" value="CARRIER"/>
    <property type="match status" value="4"/>
</dbReference>
<keyword evidence="4" id="KW-0597">Phosphoprotein</keyword>
<dbReference type="InterPro" id="IPR016035">
    <property type="entry name" value="Acyl_Trfase/lysoPLipase"/>
</dbReference>
<gene>
    <name evidence="13" type="ORF">P3G67_19130</name>
</gene>
<dbReference type="Pfam" id="PF14765">
    <property type="entry name" value="PS-DH"/>
    <property type="match status" value="4"/>
</dbReference>
<feature type="active site" description="Proton donor; for dehydratase activity" evidence="9">
    <location>
        <position position="6667"/>
    </location>
</feature>
<dbReference type="RefSeq" id="WP_276094521.1">
    <property type="nucleotide sequence ID" value="NZ_JARJBC010000011.1"/>
</dbReference>
<evidence type="ECO:0000256" key="4">
    <source>
        <dbReference type="ARBA" id="ARBA00022553"/>
    </source>
</evidence>
<dbReference type="InterPro" id="IPR009081">
    <property type="entry name" value="PP-bd_ACP"/>
</dbReference>
<dbReference type="SUPFAM" id="SSF55048">
    <property type="entry name" value="Probable ACP-binding domain of malonyl-CoA ACP transacylase"/>
    <property type="match status" value="4"/>
</dbReference>
<dbReference type="CDD" id="cd00833">
    <property type="entry name" value="PKS"/>
    <property type="match status" value="4"/>
</dbReference>
<dbReference type="SMART" id="SM00826">
    <property type="entry name" value="PKS_DH"/>
    <property type="match status" value="4"/>
</dbReference>
<dbReference type="InterPro" id="IPR020807">
    <property type="entry name" value="PKS_DH"/>
</dbReference>
<dbReference type="InterPro" id="IPR020806">
    <property type="entry name" value="PKS_PP-bd"/>
</dbReference>
<dbReference type="InterPro" id="IPR006162">
    <property type="entry name" value="Ppantetheine_attach_site"/>
</dbReference>
<feature type="region of interest" description="N-terminal hotdog fold" evidence="9">
    <location>
        <begin position="6474"/>
        <end position="6596"/>
    </location>
</feature>
<dbReference type="InterPro" id="IPR055123">
    <property type="entry name" value="SpnB-like_Rossmann"/>
</dbReference>
<dbReference type="SUPFAM" id="SSF47336">
    <property type="entry name" value="ACP-like"/>
    <property type="match status" value="4"/>
</dbReference>
<keyword evidence="8" id="KW-0012">Acyltransferase</keyword>
<dbReference type="InterPro" id="IPR014031">
    <property type="entry name" value="Ketoacyl_synth_C"/>
</dbReference>
<reference evidence="13 14" key="1">
    <citation type="submission" date="2023-03" db="EMBL/GenBank/DDBJ databases">
        <title>Draft genome sequence of Streptomyces sp. RB6PN23 isolated from peat swamp forest in Thailand.</title>
        <authorList>
            <person name="Klaysubun C."/>
            <person name="Duangmal K."/>
        </authorList>
    </citation>
    <scope>NUCLEOTIDE SEQUENCE [LARGE SCALE GENOMIC DNA]</scope>
    <source>
        <strain evidence="13 14">RB6PN23</strain>
    </source>
</reference>
<feature type="domain" description="PKS/mFAS DH" evidence="12">
    <location>
        <begin position="4740"/>
        <end position="5015"/>
    </location>
</feature>
<feature type="region of interest" description="C-terminal hotdog fold" evidence="9">
    <location>
        <begin position="4877"/>
        <end position="5015"/>
    </location>
</feature>
<feature type="domain" description="Ketosynthase family 3 (KS3)" evidence="11">
    <location>
        <begin position="5586"/>
        <end position="6012"/>
    </location>
</feature>
<dbReference type="InterPro" id="IPR042104">
    <property type="entry name" value="PKS_dehydratase_sf"/>
</dbReference>
<dbReference type="CDD" id="cd05195">
    <property type="entry name" value="enoyl_red"/>
    <property type="match status" value="1"/>
</dbReference>
<dbReference type="InterPro" id="IPR049552">
    <property type="entry name" value="PKS_DH_N"/>
</dbReference>
<dbReference type="InterPro" id="IPR018201">
    <property type="entry name" value="Ketoacyl_synth_AS"/>
</dbReference>
<dbReference type="InterPro" id="IPR002364">
    <property type="entry name" value="Quin_OxRdtase/zeta-crystal_CS"/>
</dbReference>
<dbReference type="InterPro" id="IPR032821">
    <property type="entry name" value="PKS_assoc"/>
</dbReference>
<dbReference type="SMART" id="SM00829">
    <property type="entry name" value="PKS_ER"/>
    <property type="match status" value="1"/>
</dbReference>
<feature type="region of interest" description="C-terminal hotdog fold" evidence="9">
    <location>
        <begin position="2819"/>
        <end position="2956"/>
    </location>
</feature>
<feature type="domain" description="PKS/mFAS DH" evidence="12">
    <location>
        <begin position="6474"/>
        <end position="6745"/>
    </location>
</feature>
<proteinExistence type="predicted"/>
<feature type="domain" description="Ketosynthase family 3 (KS3)" evidence="11">
    <location>
        <begin position="35"/>
        <end position="461"/>
    </location>
</feature>
<dbReference type="InterPro" id="IPR020843">
    <property type="entry name" value="ER"/>
</dbReference>
<feature type="region of interest" description="N-terminal hotdog fold" evidence="9">
    <location>
        <begin position="4740"/>
        <end position="4865"/>
    </location>
</feature>
<evidence type="ECO:0000313" key="13">
    <source>
        <dbReference type="EMBL" id="MDF3291311.1"/>
    </source>
</evidence>
<feature type="domain" description="Carrier" evidence="10">
    <location>
        <begin position="1703"/>
        <end position="1778"/>
    </location>
</feature>
<dbReference type="InterPro" id="IPR011032">
    <property type="entry name" value="GroES-like_sf"/>
</dbReference>
<feature type="domain" description="Ketosynthase family 3 (KS3)" evidence="11">
    <location>
        <begin position="3855"/>
        <end position="4281"/>
    </location>
</feature>
<dbReference type="Gene3D" id="3.90.180.10">
    <property type="entry name" value="Medium-chain alcohol dehydrogenases, catalytic domain"/>
    <property type="match status" value="1"/>
</dbReference>
<feature type="domain" description="Carrier" evidence="10">
    <location>
        <begin position="5492"/>
        <end position="5567"/>
    </location>
</feature>
<dbReference type="Pfam" id="PF16197">
    <property type="entry name" value="KAsynt_C_assoc"/>
    <property type="match status" value="4"/>
</dbReference>
<keyword evidence="14" id="KW-1185">Reference proteome</keyword>
<dbReference type="InterPro" id="IPR013154">
    <property type="entry name" value="ADH-like_N"/>
</dbReference>
<dbReference type="PANTHER" id="PTHR43775">
    <property type="entry name" value="FATTY ACID SYNTHASE"/>
    <property type="match status" value="1"/>
</dbReference>
<dbReference type="InterPro" id="IPR050091">
    <property type="entry name" value="PKS_NRPS_Biosynth_Enz"/>
</dbReference>
<feature type="domain" description="PKS/mFAS DH" evidence="12">
    <location>
        <begin position="930"/>
        <end position="1207"/>
    </location>
</feature>
<dbReference type="Gene3D" id="3.10.129.110">
    <property type="entry name" value="Polyketide synthase dehydratase"/>
    <property type="match status" value="4"/>
</dbReference>
<dbReference type="Pfam" id="PF08240">
    <property type="entry name" value="ADH_N"/>
    <property type="match status" value="1"/>
</dbReference>
<dbReference type="PROSITE" id="PS52019">
    <property type="entry name" value="PKS_MFAS_DH"/>
    <property type="match status" value="4"/>
</dbReference>
<dbReference type="SUPFAM" id="SSF51735">
    <property type="entry name" value="NAD(P)-binding Rossmann-fold domains"/>
    <property type="match status" value="9"/>
</dbReference>
<dbReference type="Pfam" id="PF22953">
    <property type="entry name" value="SpnB_Rossmann"/>
    <property type="match status" value="4"/>
</dbReference>
<comment type="pathway">
    <text evidence="2">Antibiotic biosynthesis.</text>
</comment>
<dbReference type="InterPro" id="IPR014030">
    <property type="entry name" value="Ketoacyl_synth_N"/>
</dbReference>
<dbReference type="InterPro" id="IPR057326">
    <property type="entry name" value="KR_dom"/>
</dbReference>
<protein>
    <submittedName>
        <fullName evidence="13">SDR family NAD(P)-dependent oxidoreductase</fullName>
    </submittedName>
</protein>
<evidence type="ECO:0000256" key="6">
    <source>
        <dbReference type="ARBA" id="ARBA00023194"/>
    </source>
</evidence>
<dbReference type="Pfam" id="PF00550">
    <property type="entry name" value="PP-binding"/>
    <property type="match status" value="4"/>
</dbReference>
<dbReference type="Pfam" id="PF08990">
    <property type="entry name" value="Docking"/>
    <property type="match status" value="1"/>
</dbReference>
<feature type="domain" description="Carrier" evidence="10">
    <location>
        <begin position="7195"/>
        <end position="7270"/>
    </location>
</feature>
<dbReference type="SMART" id="SM00825">
    <property type="entry name" value="PKS_KS"/>
    <property type="match status" value="4"/>
</dbReference>
<keyword evidence="7" id="KW-0511">Multifunctional enzyme</keyword>
<dbReference type="Pfam" id="PF00109">
    <property type="entry name" value="ketoacyl-synt"/>
    <property type="match status" value="4"/>
</dbReference>
<evidence type="ECO:0000256" key="8">
    <source>
        <dbReference type="ARBA" id="ARBA00023315"/>
    </source>
</evidence>
<dbReference type="Gene3D" id="3.30.70.3290">
    <property type="match status" value="4"/>
</dbReference>
<dbReference type="SUPFAM" id="SSF52151">
    <property type="entry name" value="FabD/lysophospholipase-like"/>
    <property type="match status" value="4"/>
</dbReference>
<dbReference type="InterPro" id="IPR036736">
    <property type="entry name" value="ACP-like_sf"/>
</dbReference>
<dbReference type="InterPro" id="IPR016036">
    <property type="entry name" value="Malonyl_transacylase_ACP-bd"/>
</dbReference>
<dbReference type="InterPro" id="IPR016039">
    <property type="entry name" value="Thiolase-like"/>
</dbReference>
<evidence type="ECO:0000256" key="3">
    <source>
        <dbReference type="ARBA" id="ARBA00022450"/>
    </source>
</evidence>
<dbReference type="InterPro" id="IPR013968">
    <property type="entry name" value="PKS_KR"/>
</dbReference>
<dbReference type="InterPro" id="IPR014043">
    <property type="entry name" value="Acyl_transferase_dom"/>
</dbReference>
<feature type="region of interest" description="C-terminal hotdog fold" evidence="9">
    <location>
        <begin position="1068"/>
        <end position="1207"/>
    </location>
</feature>
<dbReference type="Proteomes" id="UP001216579">
    <property type="component" value="Unassembled WGS sequence"/>
</dbReference>
<dbReference type="SMART" id="SM00823">
    <property type="entry name" value="PKS_PP"/>
    <property type="match status" value="4"/>
</dbReference>
<feature type="region of interest" description="N-terminal hotdog fold" evidence="9">
    <location>
        <begin position="930"/>
        <end position="1056"/>
    </location>
</feature>
<evidence type="ECO:0000256" key="7">
    <source>
        <dbReference type="ARBA" id="ARBA00023268"/>
    </source>
</evidence>
<dbReference type="SMART" id="SM00827">
    <property type="entry name" value="PKS_AT"/>
    <property type="match status" value="4"/>
</dbReference>
<comment type="caution">
    <text evidence="13">The sequence shown here is derived from an EMBL/GenBank/DDBJ whole genome shotgun (WGS) entry which is preliminary data.</text>
</comment>
<evidence type="ECO:0000256" key="9">
    <source>
        <dbReference type="PROSITE-ProRule" id="PRU01363"/>
    </source>
</evidence>
<dbReference type="Gene3D" id="3.40.366.10">
    <property type="entry name" value="Malonyl-Coenzyme A Acyl Carrier Protein, domain 2"/>
    <property type="match status" value="4"/>
</dbReference>
<dbReference type="InterPro" id="IPR001227">
    <property type="entry name" value="Ac_transferase_dom_sf"/>
</dbReference>
<dbReference type="InterPro" id="IPR020841">
    <property type="entry name" value="PKS_Beta-ketoAc_synthase_dom"/>
</dbReference>
<feature type="domain" description="Ketosynthase family 3 (KS3)" evidence="11">
    <location>
        <begin position="1797"/>
        <end position="2223"/>
    </location>
</feature>
<evidence type="ECO:0000256" key="1">
    <source>
        <dbReference type="ARBA" id="ARBA00001957"/>
    </source>
</evidence>
<evidence type="ECO:0000256" key="5">
    <source>
        <dbReference type="ARBA" id="ARBA00022679"/>
    </source>
</evidence>
<accession>A0ABT5ZNM1</accession>
<dbReference type="PANTHER" id="PTHR43775:SF51">
    <property type="entry name" value="INACTIVE PHENOLPHTHIOCEROL SYNTHESIS POLYKETIDE SYNTHASE TYPE I PKS1-RELATED"/>
    <property type="match status" value="1"/>
</dbReference>
<sequence>MADADQDKILDYLKRVTADLHQTRQRLREVESAEPEPIAIVGMSCRFPGGVESPEDLWELVAGGRDAISEFPTDRGWDIESLYDDDPDQEGTSYTREGGFLKDAGKFDAAFFGISPRETLGMDPQQRLLLETAWEVFERAGIDPATLRGSQAGVFIGTNGQTYPEILQQVPKGVEGYLMTGNAASVVSGRLSYTFGLEGPAVTVDTACSASLVALHLAVQALRNDECSLALTGGVTVMASPRSFVQFSRQRGLAPDGRCKPFAEAADGTGWGEGVGMLLVERLSDARRNGHPVLAIVRGSAVNQDGASNGLTAPNGPSQQRVIRQALTNAGLTPAQVDVVEAHGTGTTLGDPIEAQALLATYGQNRPEGRPLFLGSIKSNFGHTQAAAGVAGVIKMVKAIEHGVLPKSLHVDQPSGNVDWSAGAVELLTEAREWPRTGQPRRAGVSSFGVSGTNAHTVIEQAPAQDEAASPEPAPGTDQQPLPVLVSAQSEQALRAQAQRLLDRVTGDPALGLLDLGHSLATTRSALEHRAVLFPADRDELLRDLGALARGEETADTVRGAVGEGKTAFLFTGQGSQRLGMGKELYSTYPVFAEALDVVCAELDQHLERPLKDVLFGADTTLLDQTAYTQPALFAVEVALYRHLERWGITPDFLVGHSIGELTAAHVAGVLSLADACALVAARGRLMQELPGGGAMVAIQASEDEVAPLLTERVNLATVNGPTSVVIAGDEDAALEIAARFEEQGRKTKRLTVSHAFHSAHMDGMLDAFRTVAQGVTYHPPVIPIVSNLTGASVTAAEIQSPDYWVRHVREAVRFLDGIRYLESQNVTTYLELGPDGTLTALAQECVSDPDAVFVPVLRAGRAEPHTLATAVARAHAHGVPVDWAAVFAGRGGRRVELPTYAFQRELYWPEQPTPWVGDVTSAGLGSADHPLLGATVALADADGYLFTGRLSLATHPWLADHAVMDTVLLPGTAFVELAIRAGDHVGCELLDELTLQAPLVIPPHGGVQLQLAVGAPDDTGRRALTLHSRLEDEAWPDGTWTRHATGVLAPAAPAAPFDLSEWPPRGATEVEVDGLYDYLTTTGFAYGPVFQGLKAAWQRGDEVFAEVRLPEQARSDADLFGLHPALLDAALHAVGIGSLLEETEHGRLPFSWSGVALRAVGAAALRVRLSPAGRDTVAVALADESGAPVASVDALLLRPVSPDQVRSHAVRGAFYDSLFRVEWTGTPLPAATTVAAGQWALLGDADSAAIADLAAALPTAAAYADLTALGDALAAGAPTPQAVVVPFAAADGDETLPDTVRAALHRALELAQNWLADDRFADSRLVFATRGALATQPDADVHDLTHAPLWGLVRSAQSENPDRFVLVDLDGQQASHRALPAALATGEPQLALRDGALAVPRLARILTDDAHQAPALDPDGTALVTGATGTLGGLVARHLVAEHGIRHLLLTSRRGAHAAGAAELAAELEELGAQVTLAACDAADRDALAALLADIPAEHPLTAVVHTAGVLDDGVIDSLTPQRIDRVLPAKVDAALNLHELTQDNELAAFVMFSAAAGTLGGPGQANYAAANAFLDALAQRRRVNGLPATALAWGLWAERSGMTGELADADLQRINRAGVAALSSDEGLALLDTARAVGDAALVPMHLDLASLRHADPAAVPALLRGLVRTPARRVVESGGAAPVGALAERLLRVDAAERDRILVELVCAQVAVVLGYPGPEAVDSGRAFKELGFDSLTAVELRNRLGSATGVRLPATLVFDYPTPVALAAFLRTEVLGSDADAAAPVVTATAADDEPIAIVGMSCRYPGGVTSPEELWRLVAGSVDAISEFPTDRGWNLDALYDSDPERAGTSYTQQGGFLHDAAQFDPAFFGINPREALAMDPHQRLLLETSWEAFERAGIDPTSVRGSRTGVFAGVMYHDYLTRLPAVPEGLEGYLGTGSAGSVASGRVSYVFGLEGPAVTIDTACSSSLVALHLAAQALRNGECEMALAGGVTVMSTPDTFIDFSRQRGLSTDGRCKSFSADADGTGWSEGAGMLLVERLSDARRNGHPVLAIVRGTAVNQDGASNGLTAPNGPSQQRVIRQALANARLTTADVDVVEAHGTGTTLGDPIEAQALLATYGRERPEDQPLWLGSIKSNIGHSQAAAGVAGIIKMVMAMRHGVLPQTLHVGQPSPHIDWSAGAVELLTEAREWPQTGRVRRAGVSSFGVSGTNAHTIIEQAPEPEPAAAGTVDLPVLPLVLSGRTDDALRQQAGRLLARVESDPDLELTDLAYSLALTRSALEHRAAVVAGDRDGFLRELAELAEGRGAVRGAVAEGKVAFLFTGQGSQRIGMGRELYESYPVFAAALDEVFERFELPLKDVVFGADGGLLDQTAYTQPALFAIEVALFRLVESWGLKPDFLAGHSIGELAAAHVAGVLSLEDACTLVAARGRLMQQLPGGGVMVAVQAAEDEVVPLLVEGVSIAAINGPTSVVIAGDEAAALEIAAGFEARGRKTKRLTVSHAFHSPHMDGMLEAFREVASGLTYEAPRIPIVSTLTGTLATAEEIADPDYWVRHVRQAVRFLDGVQALEAQNVSTFVELGPDGTLTALAQDCVADLDGKAFFAVLRDGRPEAETLTAAIARAHTRGVTVDWQAYFAGTGARRVDLPTYAFQRERYWLEAPAGWVGDVESAGLGEARHPLLGAAVALADSDGVLFTGRLSLDTHPWLADHAVMGTVLLPGTAFVELAIRAGDQVDCDHLEELTLEAPLVLTEHQAIQLQIVVGSPDEAGRRPLDLYSRAQDAPADEPWTRHASGLLAPGAQRPSFALTEWPPSGAEAVETEGLYEHLASGGFAYGPVFQGLKAAWRRGDEVYAEVRLPDDRQSEAGLYGLHPALLDSALHGTFVQDGADEQGRLPFSWRGVTLHAVGAGALRVRLAPAGTDGVSLQLADGNGEPVASVQNLMLRPVSADQLATARTAYHESLFRLDWATVPVTPAPADGWAVLDGAEPALPGVRFADLAALRDAVDAGTPAPEYVFAPRAASTVEDLAEAARTATHEALDLVKAWLGDERFAGSRLVFVTQGAVATHTDADVQDAAHAPLWGLVRSAQSENPDRFVLADLDGDDSSYRALPGALACGEPQFAVRRGTVHAPRLARVAATGALVPPVGERAWRMDIQDKGTLENLTFIPCPQAAEPLAPGEVRVAVRAAGLNFRDVLNALGMYPGDAGLMGSEGAGVVVETGPGVTDLAPGDRVMGMLPGGFGPLVVADRRMIAPMPDGWTFAQAASVPIVFMTAYYALRDLAGLKSGESLLVHAAAGGVGMAAVQLARHWGVEVFATASPGKWDTLRGLGLTDDRIASSRTLDFEETFRAASDGRGVDVVLDSLAREFVDASLRLLPRGGRFVEMGKTDVRDPEQVAAEHPGVSYQAFDLVEAGLDRIQEMLTELLELFRRGALRPLPISAWDLRRAPDAFRYLSQARHVGKVVLTVPADWNPDGTVLITGGTGTLGGLIARHAVTERGARHLLLTSRRGAQADGAAELAAELEELGAKVTVAACDAADRDALAALLADIPAEHPLTAVVHTAGVLDDGVVGSLTPERVDRVLRPKVDAAWNLHQLTRDLDLAAFVLYSSAAGTFGGAGQANYAAANTFLDTLAQHRQAQGLPGTSLAWGLWAEASGMTGELDETDKSRMTRSGVLGLSSAEALELFDAAHQVGDAHLVPMRLDLAPLRHADASMVPALLRGLVRAPARRAVEAGTGTSGSSLVDQLVRLPEAERDQVLLDLVRTQVAAVLGHASPDAVEATRAFKDLGFDSLTGVEFRNRLGAAAGLRLPATLVFDYPTPTALAAYLRAELLGADAAAAVTQQTATAVDDDPIAIVAMSCRFPGDVRTPEDLWELLREGRDGISHLPSDRGWDIEALYDPDPDSPGTSYAREGGFFYDANHFDPAFFGINPREALAMDPQQRLLLETSWEAFERAGVDPTALHGKQVGVFVGQMHNDYVSRLNVVPEGVEGYLGTGGSSSIASGRVSYTFGFEGPAVTVDTACSSSLVALHLAAQALRNGECTLALAGGVTIITTPEVFTEFSRQRGLAADGRCKPFAAAADGTAWGEGVGMLLVERLSDAQRNGHPVLAIVRGTAVNQDGASNGLTAPNGPSQQRVIRQALANAGLTTADVDAVEAHGTGTTLGDPIEAQALLATYGQGRPEDQPLWLGSIKSNFGHTQAAAGVAGIIKMVMAMRHGVLPQTLHVDQPSPHVDWTAGAVELLTEARPWPQTGRARRAGVSSFGMSGTNAHAIIEQAPLAQDERPEATRPGTVVPWTLSAKTADALSGQAELLRSRLTAEPDLQLADVGYSLATGRALFEHRAVVVAGDRDGFLRELAELAEGRGAVRGAVGDGKVAFLFTGQGSQRIGMGRELYATYPVFAEALDAVCERFEVPLRDVIFGADGGLLDQTAYTQPALFAVEVALFRLVESWGLRPDFVAGHSIGELAAAHVAGVLSLEDACTLVAARGRLMQELPGGGAMVAVQAAEDEVVPLLVEGVSIAAINGPTSVVIAGDEAAVVEVAAGFEARGRKTKRLSVSHAFHSSHMDGMLEAFREVAAGLTYEAPRIPIVSNLTGAVVSAEEIGAADFWVRHVRVAVRFCDGIRALEAQGVATFVELGPDGVLSAMAQECVERPEDAVFVPALRNGRPEAETLVLALGQAHVRGAAVDWAAYFAGTGARRVDLPTYAFQRQLFWLDAGSAGGDVSSAGLGAADHPLLGAAVELPDSDGLVLTGRLSLQSHPWLADHAVMDTVLLPGTAFVELALRAGDQVGCDHLDELTLEAPLALPERGGVQLRLTLGAADQAGRRALTLHSRPEHAQADEPWQRHATGVLAEGAPQAAFELAEWPPQGAQPIEVDGLYDGLAASGFGYGPVFQGLKAAWRRGDEVFAEVSLADEAEAEAARFVLHPALLDSALHALGLRAGEASEQGRLPFSWSGVTVHAVGATALRVQLRPAATGDVSLALADTTGAAVASVESLALRSVSPEQLGGAPGAGHGDSLFHVDWTALTVGAEPVPYDDRWALLGDAGAGLPVTGYPDLSALVAALEPGAAVPQTVFASLPSGGPTGAAAVHEAANAALELLRTWLDDERFADSRLVFVTRGAVATRADADVSDLTHAPVWGLVRSAQSENPDRFVLVDLDGTEESRRVLPAALSTGEPQLALREGEVRVPRLARATAEATGTEWDPQGTVLITGASGTLGGLFARHLVSERGVRHLLLVSRGGAQAELVARLEELGAQVTSAACDVADRDALAEVLAAVPAEHPLAAVIHTAGVLDDGVIGSLTEERVSNVLRPKVDAAWNLHELTQDLDLSAFVLFSSAAGTFGGAGQGNYAAANTFLDALAQHRRANGVPALSLAWGLWGEAGGMAGELAEADRGRISRGGINAISAEQGLALFDLAESAGHAQLVSLPLDMTALRAQAGSGMLPSLLRGLVRTRRTASAAAAAPSGALARRLAGLADAERDAALLELVREQVASVLGHDSTDAVQAGRAFKELGFDSLTSVELRNRLGAATGVRLPATLVFDYPTAAAVAEYLRTEVLGIEAAVAEATPKVTVSADDPIAIIGMSCRYPGGVETPEDLWRLVLSGGDAISEFPQGRGWDLDALYDPDPDGKGTSYTREGGFLHDAGQFDPAFFGISPREAVAMDPQQRLLLETTWEAFERAGIDPTTMRGSRTGVFAGIMYHDYATRITSVPDGVEGYLGTGNSGSIASGRVSYAFGLEGPAVTVDTACSSSLVALHWAIQALRNGECSMALAGGVTVMSTPGTFTEFSRQRGLAADGRIKSFAAAADGTSWSEGAGMLLVERLSDARKNGHPVLAVVRGSAINQDGASNGLTAPNGPSQQRVIRQALASAGLASSQIDVVEAHGTGTTLGDPIEAQALLATYGRERDEDQPLWLGSIKSNMGHTQAAAGVAGIIKMVMAMRHGVLPKTLHVDEPTPHVDWAAGAVELLTEAREWPQTGQPRRAAVSSFGISGTNAHTILEQPPVDERRRTPTVTPPVHAWPLSAKTPEALRAQAERLRDRLQAEPGLELADVGYSLATSRAVFDHRAVVTATDRDGLLRALAALAEDGVTAGLTQGTVTDGKVAFLFTGQGSQRLGMGRELYEAYAVFAQALDEVCERFELPLKDALFGAEGDVLDQTAYTQPALFAVEVALFRLVESWGLKPDFLAGHSIGELVAAHVAGVLSLDDACTLVAARGRLMQELPGGGAMVAIHASEDEVSPLLGERVDIAAINGPTSVVIAGDEDAVLEIASGFEAQGRKTKRLTVSHAFHSVHMDGMLADFRKVAEGLTYEAPRIPIVSNLTGALVSDEVRTADFWVRHVREGVRFLDGVRALEAAGVRTYVELGPDGVLSAMAQECVTSEGAAFLPVLRGARPEAETLAAAVAGAYVRGVPLDWQAHFAGTGARRVELPTYPFQREWYWLNSGTAPTGPGDAAGFGLGATDHPLLGAAVELPDGDGFLFTGRLSLDTHPWLADHAVMDAVLLPGTAFVEMALRAAEQAGCERIEELTLEAPLILPEQGGVQLRLSLGAADESGRRSLTLHSRPEQGTEWLRHATGVLAEGASKASFDFGAWPPADAQSVTVDGLYEGLAAAGFAYGPVFQGLRAAWRRGDEVFAEVGLPEDVEDDGFGLHPALLDAVLHGIGLGELVEETGQGRLPFSWSGVSLYAVGASTVRVRLASAGRDAVSLEIADAAGAPVASVDALALRSVSPEQLGGGRDGVAESLFRVEWSPVNVTDGAQPDGGWTALDAAELASTDSVPGTVVIDGLTSAATASPEDVHGAVHRALELVRSWLTDERFADARLVFVTRGPEDLAGAAVRGLVRSAQSENPGRFGLVDGLEVSRELLVAALASGEPEVAVRDGRIEAPRLVRATAEGDEVGFAAGGTVLITGASGELGGVFARHLVGERGVRHLLLVSRRGAEAPGAAELAAELSELGAEVSWAACDVADREALAGVLAAVPVEHPLTAVVHTAGVLDDGVIGSLTGERVSKVLRPKVDAAWNLHELTQGLDLSAFVLFSSAAGVFGGAGQGNYAAANSFLDALAEHRRSLGLVGSSLAWGLWSMGMADSADVERLNRGGVASLSVADGTALFDVAGRAGDALLVPMRLDLAGLRAQAAGGMLPPLLRALVRTPARRATANTAAAGGESALLARLAGLSAAEQETVLLELVCTHVAAVLGYAGPEVVDPARSFSEVGFDSLTAVELRNRLNAATGVRLPATLIFDYPTPTALVQFLREEILQDGLAAVTPLLAELDKLEASLAVALPDDDGRTRITARLQAMLAKLSEARGPEADEVDVAEELETATDDDLFDFIGKEFGIS</sequence>
<dbReference type="SMART" id="SM01294">
    <property type="entry name" value="PKS_PP_betabranch"/>
    <property type="match status" value="4"/>
</dbReference>
<feature type="domain" description="Carrier" evidence="10">
    <location>
        <begin position="3761"/>
        <end position="3836"/>
    </location>
</feature>
<feature type="active site" description="Proton donor; for dehydratase activity" evidence="9">
    <location>
        <position position="2880"/>
    </location>
</feature>
<dbReference type="Pfam" id="PF21089">
    <property type="entry name" value="PKS_DH_N"/>
    <property type="match status" value="4"/>
</dbReference>
<evidence type="ECO:0000259" key="11">
    <source>
        <dbReference type="PROSITE" id="PS52004"/>
    </source>
</evidence>
<dbReference type="InterPro" id="IPR049900">
    <property type="entry name" value="PKS_mFAS_DH"/>
</dbReference>
<dbReference type="Gene3D" id="1.10.1200.10">
    <property type="entry name" value="ACP-like"/>
    <property type="match status" value="4"/>
</dbReference>
<evidence type="ECO:0000259" key="10">
    <source>
        <dbReference type="PROSITE" id="PS50075"/>
    </source>
</evidence>
<dbReference type="Gene3D" id="3.40.50.720">
    <property type="entry name" value="NAD(P)-binding Rossmann-like Domain"/>
    <property type="match status" value="4"/>
</dbReference>
<organism evidence="13 14">
    <name type="scientific">Streptomyces silvisoli</name>
    <dbReference type="NCBI Taxonomy" id="3034235"/>
    <lineage>
        <taxon>Bacteria</taxon>
        <taxon>Bacillati</taxon>
        <taxon>Actinomycetota</taxon>
        <taxon>Actinomycetes</taxon>
        <taxon>Kitasatosporales</taxon>
        <taxon>Streptomycetaceae</taxon>
        <taxon>Streptomyces</taxon>
    </lineage>
</organism>
<feature type="active site" description="Proton acceptor; for dehydratase activity" evidence="9">
    <location>
        <position position="4772"/>
    </location>
</feature>
<feature type="active site" description="Proton acceptor; for dehydratase activity" evidence="9">
    <location>
        <position position="962"/>
    </location>
</feature>
<dbReference type="Pfam" id="PF02801">
    <property type="entry name" value="Ketoacyl-synt_C"/>
    <property type="match status" value="4"/>
</dbReference>
<dbReference type="Pfam" id="PF00698">
    <property type="entry name" value="Acyl_transf_1"/>
    <property type="match status" value="4"/>
</dbReference>
<comment type="cofactor">
    <cofactor evidence="1">
        <name>pantetheine 4'-phosphate</name>
        <dbReference type="ChEBI" id="CHEBI:47942"/>
    </cofactor>
</comment>
<dbReference type="InterPro" id="IPR036291">
    <property type="entry name" value="NAD(P)-bd_dom_sf"/>
</dbReference>
<dbReference type="PROSITE" id="PS00606">
    <property type="entry name" value="KS3_1"/>
    <property type="match status" value="4"/>
</dbReference>
<dbReference type="SUPFAM" id="SSF50129">
    <property type="entry name" value="GroES-like"/>
    <property type="match status" value="1"/>
</dbReference>
<dbReference type="PROSITE" id="PS01162">
    <property type="entry name" value="QOR_ZETA_CRYSTAL"/>
    <property type="match status" value="1"/>
</dbReference>
<feature type="active site" description="Proton donor; for dehydratase activity" evidence="9">
    <location>
        <position position="1129"/>
    </location>
</feature>
<dbReference type="CDD" id="cd08956">
    <property type="entry name" value="KR_3_FAS_SDR_x"/>
    <property type="match status" value="4"/>
</dbReference>
<feature type="region of interest" description="N-terminal hotdog fold" evidence="9">
    <location>
        <begin position="2682"/>
        <end position="2807"/>
    </location>
</feature>
<feature type="active site" description="Proton acceptor; for dehydratase activity" evidence="9">
    <location>
        <position position="2714"/>
    </location>
</feature>
<keyword evidence="6" id="KW-0045">Antibiotic biosynthesis</keyword>
<evidence type="ECO:0000256" key="2">
    <source>
        <dbReference type="ARBA" id="ARBA00004792"/>
    </source>
</evidence>
<dbReference type="Pfam" id="PF13602">
    <property type="entry name" value="ADH_zinc_N_2"/>
    <property type="match status" value="1"/>
</dbReference>
<dbReference type="Gene3D" id="3.40.50.11460">
    <property type="match status" value="1"/>
</dbReference>
<feature type="region of interest" description="C-terminal hotdog fold" evidence="9">
    <location>
        <begin position="6608"/>
        <end position="6745"/>
    </location>
</feature>
<keyword evidence="3" id="KW-0596">Phosphopantetheine</keyword>
<dbReference type="InterPro" id="IPR015083">
    <property type="entry name" value="NorB/c/GfsB-D-like_docking"/>
</dbReference>
<feature type="active site" description="Proton donor; for dehydratase activity" evidence="9">
    <location>
        <position position="4938"/>
    </location>
</feature>
<dbReference type="SUPFAM" id="SSF53901">
    <property type="entry name" value="Thiolase-like"/>
    <property type="match status" value="4"/>
</dbReference>
<dbReference type="PROSITE" id="PS00012">
    <property type="entry name" value="PHOSPHOPANTETHEINE"/>
    <property type="match status" value="3"/>
</dbReference>
<dbReference type="InterPro" id="IPR049551">
    <property type="entry name" value="PKS_DH_C"/>
</dbReference>
<dbReference type="EMBL" id="JARJBC010000011">
    <property type="protein sequence ID" value="MDF3291311.1"/>
    <property type="molecule type" value="Genomic_DNA"/>
</dbReference>